<evidence type="ECO:0000313" key="2">
    <source>
        <dbReference type="EMBL" id="CAL6036136.1"/>
    </source>
</evidence>
<protein>
    <submittedName>
        <fullName evidence="2">Hypothetical_protein</fullName>
    </submittedName>
</protein>
<comment type="caution">
    <text evidence="1">The sequence shown here is derived from an EMBL/GenBank/DDBJ whole genome shotgun (WGS) entry which is preliminary data.</text>
</comment>
<accession>A0AA86QLT9</accession>
<reference evidence="1" key="1">
    <citation type="submission" date="2023-06" db="EMBL/GenBank/DDBJ databases">
        <authorList>
            <person name="Kurt Z."/>
        </authorList>
    </citation>
    <scope>NUCLEOTIDE SEQUENCE</scope>
</reference>
<organism evidence="1">
    <name type="scientific">Hexamita inflata</name>
    <dbReference type="NCBI Taxonomy" id="28002"/>
    <lineage>
        <taxon>Eukaryota</taxon>
        <taxon>Metamonada</taxon>
        <taxon>Diplomonadida</taxon>
        <taxon>Hexamitidae</taxon>
        <taxon>Hexamitinae</taxon>
        <taxon>Hexamita</taxon>
    </lineage>
</organism>
<gene>
    <name evidence="2" type="ORF">HINF_LOCUS36264</name>
    <name evidence="1" type="ORF">HINF_LOCUS41755</name>
</gene>
<name>A0AA86QLT9_9EUKA</name>
<proteinExistence type="predicted"/>
<keyword evidence="3" id="KW-1185">Reference proteome</keyword>
<dbReference type="Proteomes" id="UP001642409">
    <property type="component" value="Unassembled WGS sequence"/>
</dbReference>
<dbReference type="EMBL" id="CATOUU010000845">
    <property type="protein sequence ID" value="CAI9954110.1"/>
    <property type="molecule type" value="Genomic_DNA"/>
</dbReference>
<evidence type="ECO:0000313" key="3">
    <source>
        <dbReference type="Proteomes" id="UP001642409"/>
    </source>
</evidence>
<sequence length="304" mass="35543">MSAFDNYLHQMTYWNEHNTFEQTKQAESSFRQLFEQTAQQAQARYISNKVGIGIKPLSMEQIKTMQELRNQQNQEVQQDYRSRAVNELNIDFTPVVPICFDQIDQDQNFVHQTKLITKYEQNQDEIINFKIDPDKANINKSRSTIKRENKSKSQKYFEYQVNKPAVSDFTPVAPSLLQARQQNLDLLRRAINTIIYENRAKTNLKKIQEQFGLRVSKEKVVVEDIVKSVINNNSNVEIIQRMGVTKNITTTEVKENLNVQFGEWNPFSEAGDKEIRVISQFGLGMDRDQEEIQSWDQVQGFSEM</sequence>
<dbReference type="AlphaFoldDB" id="A0AA86QLT9"/>
<reference evidence="2 3" key="2">
    <citation type="submission" date="2024-07" db="EMBL/GenBank/DDBJ databases">
        <authorList>
            <person name="Akdeniz Z."/>
        </authorList>
    </citation>
    <scope>NUCLEOTIDE SEQUENCE [LARGE SCALE GENOMIC DNA]</scope>
</reference>
<dbReference type="EMBL" id="CAXDID020000133">
    <property type="protein sequence ID" value="CAL6036136.1"/>
    <property type="molecule type" value="Genomic_DNA"/>
</dbReference>
<evidence type="ECO:0000313" key="1">
    <source>
        <dbReference type="EMBL" id="CAI9954110.1"/>
    </source>
</evidence>